<dbReference type="Gene3D" id="1.10.340.30">
    <property type="entry name" value="Hypothetical protein, domain 2"/>
    <property type="match status" value="1"/>
</dbReference>
<dbReference type="Pfam" id="PF00730">
    <property type="entry name" value="HhH-GPD"/>
    <property type="match status" value="1"/>
</dbReference>
<dbReference type="SMART" id="SM00478">
    <property type="entry name" value="ENDO3c"/>
    <property type="match status" value="1"/>
</dbReference>
<dbReference type="SUPFAM" id="SSF48150">
    <property type="entry name" value="DNA-glycosylase"/>
    <property type="match status" value="1"/>
</dbReference>
<evidence type="ECO:0000256" key="1">
    <source>
        <dbReference type="ARBA" id="ARBA00000086"/>
    </source>
</evidence>
<dbReference type="InterPro" id="IPR003265">
    <property type="entry name" value="HhH-GPD_domain"/>
</dbReference>
<gene>
    <name evidence="6" type="ORF">GXW78_11395</name>
</gene>
<proteinExistence type="predicted"/>
<comment type="caution">
    <text evidence="6">The sequence shown here is derived from an EMBL/GenBank/DDBJ whole genome shotgun (WGS) entry which is preliminary data.</text>
</comment>
<dbReference type="InterPro" id="IPR051912">
    <property type="entry name" value="Alkylbase_DNA_Glycosylase/TA"/>
</dbReference>
<dbReference type="EC" id="3.2.2.21" evidence="2"/>
<evidence type="ECO:0000259" key="5">
    <source>
        <dbReference type="SMART" id="SM00478"/>
    </source>
</evidence>
<protein>
    <recommendedName>
        <fullName evidence="2">DNA-3-methyladenine glycosylase II</fullName>
        <ecNumber evidence="2">3.2.2.21</ecNumber>
    </recommendedName>
</protein>
<evidence type="ECO:0000256" key="3">
    <source>
        <dbReference type="ARBA" id="ARBA00022763"/>
    </source>
</evidence>
<dbReference type="InterPro" id="IPR011257">
    <property type="entry name" value="DNA_glycosylase"/>
</dbReference>
<dbReference type="PANTHER" id="PTHR43003:SF5">
    <property type="entry name" value="DNA-3-METHYLADENINE GLYCOSYLASE"/>
    <property type="match status" value="1"/>
</dbReference>
<dbReference type="Proteomes" id="UP000698752">
    <property type="component" value="Unassembled WGS sequence"/>
</dbReference>
<keyword evidence="4" id="KW-0234">DNA repair</keyword>
<dbReference type="EMBL" id="JAAEDI010000011">
    <property type="protein sequence ID" value="MBR0650268.1"/>
    <property type="molecule type" value="Genomic_DNA"/>
</dbReference>
<reference evidence="7" key="1">
    <citation type="journal article" date="2021" name="Syst. Appl. Microbiol.">
        <title>Roseomonas hellenica sp. nov., isolated from roots of wild-growing Alkanna tinctoria.</title>
        <authorList>
            <person name="Rat A."/>
            <person name="Naranjo H.D."/>
            <person name="Lebbe L."/>
            <person name="Cnockaert M."/>
            <person name="Krigas N."/>
            <person name="Grigoriadou K."/>
            <person name="Maloupa E."/>
            <person name="Willems A."/>
        </authorList>
    </citation>
    <scope>NUCLEOTIDE SEQUENCE [LARGE SCALE GENOMIC DNA]</scope>
    <source>
        <strain evidence="7">LMG 31159</strain>
    </source>
</reference>
<evidence type="ECO:0000313" key="7">
    <source>
        <dbReference type="Proteomes" id="UP000698752"/>
    </source>
</evidence>
<feature type="domain" description="HhH-GPD" evidence="5">
    <location>
        <begin position="85"/>
        <end position="237"/>
    </location>
</feature>
<accession>A0ABS5EGW3</accession>
<dbReference type="CDD" id="cd00056">
    <property type="entry name" value="ENDO3c"/>
    <property type="match status" value="1"/>
</dbReference>
<evidence type="ECO:0000256" key="4">
    <source>
        <dbReference type="ARBA" id="ARBA00023204"/>
    </source>
</evidence>
<evidence type="ECO:0000256" key="2">
    <source>
        <dbReference type="ARBA" id="ARBA00012000"/>
    </source>
</evidence>
<keyword evidence="3" id="KW-0227">DNA damage</keyword>
<evidence type="ECO:0000313" key="6">
    <source>
        <dbReference type="EMBL" id="MBR0650268.1"/>
    </source>
</evidence>
<dbReference type="Gene3D" id="1.10.1670.40">
    <property type="match status" value="1"/>
</dbReference>
<comment type="catalytic activity">
    <reaction evidence="1">
        <text>Hydrolysis of alkylated DNA, releasing 3-methyladenine, 3-methylguanine, 7-methylguanine and 7-methyladenine.</text>
        <dbReference type="EC" id="3.2.2.21"/>
    </reaction>
</comment>
<dbReference type="PANTHER" id="PTHR43003">
    <property type="entry name" value="DNA-3-METHYLADENINE GLYCOSYLASE"/>
    <property type="match status" value="1"/>
</dbReference>
<keyword evidence="7" id="KW-1185">Reference proteome</keyword>
<sequence>MSDPSHPVRSIAPCLPPGRGSAAAGVIPPLTAAPAAFPASPDWARDGIAELARLDPDFAGIEAAAGPLPWRSRDPGFPGLLRTICGQMISNQAAAAIWGRVSALPGALDPAGLLALDEVALRGAGLSRPKVAHVRALATAIAEGRLDLVALRAATDIEAVAAISAVPGIGPWTAQVHLLFGFDRRDVFPVGDVALAAGLAHLKGLPERPSQKALVAMAAAWSPWRSLAARLLWHHWRHATGRPAGEAA</sequence>
<name>A0ABS5EGW3_9PROT</name>
<organism evidence="6 7">
    <name type="scientific">Neoroseomonas terrae</name>
    <dbReference type="NCBI Taxonomy" id="424799"/>
    <lineage>
        <taxon>Bacteria</taxon>
        <taxon>Pseudomonadati</taxon>
        <taxon>Pseudomonadota</taxon>
        <taxon>Alphaproteobacteria</taxon>
        <taxon>Acetobacterales</taxon>
        <taxon>Acetobacteraceae</taxon>
        <taxon>Neoroseomonas</taxon>
    </lineage>
</organism>